<dbReference type="Proteomes" id="UP000697998">
    <property type="component" value="Unassembled WGS sequence"/>
</dbReference>
<sequence>MSCASSMGDQLRFSGRIRKRTREMNLVHRIVARKVTCPILPPAKARWNAGFLPASTFEQADTGGQFRSLMANLNRVSARRVDPKKLPFRLATHRSLQAQAVLSNGRDFANKRS</sequence>
<protein>
    <submittedName>
        <fullName evidence="1">Uncharacterized protein</fullName>
    </submittedName>
</protein>
<name>A0A935PYL6_9PROT</name>
<organism evidence="1 2">
    <name type="scientific">Candidatus Accumulibacter proximus</name>
    <dbReference type="NCBI Taxonomy" id="2954385"/>
    <lineage>
        <taxon>Bacteria</taxon>
        <taxon>Pseudomonadati</taxon>
        <taxon>Pseudomonadota</taxon>
        <taxon>Betaproteobacteria</taxon>
        <taxon>Candidatus Accumulibacter</taxon>
    </lineage>
</organism>
<dbReference type="EMBL" id="JADJMH010000001">
    <property type="protein sequence ID" value="MBK7673650.1"/>
    <property type="molecule type" value="Genomic_DNA"/>
</dbReference>
<comment type="caution">
    <text evidence="1">The sequence shown here is derived from an EMBL/GenBank/DDBJ whole genome shotgun (WGS) entry which is preliminary data.</text>
</comment>
<reference evidence="1 2" key="1">
    <citation type="submission" date="2020-10" db="EMBL/GenBank/DDBJ databases">
        <title>Connecting structure to function with the recovery of over 1000 high-quality activated sludge metagenome-assembled genomes encoding full-length rRNA genes using long-read sequencing.</title>
        <authorList>
            <person name="Singleton C.M."/>
            <person name="Petriglieri F."/>
            <person name="Kristensen J.M."/>
            <person name="Kirkegaard R.H."/>
            <person name="Michaelsen T.Y."/>
            <person name="Andersen M.H."/>
            <person name="Karst S.M."/>
            <person name="Dueholm M.S."/>
            <person name="Nielsen P.H."/>
            <person name="Albertsen M."/>
        </authorList>
    </citation>
    <scope>NUCLEOTIDE SEQUENCE [LARGE SCALE GENOMIC DNA]</scope>
    <source>
        <strain evidence="1">EsbW_18-Q3-R4-48_BATAC.285</strain>
    </source>
</reference>
<accession>A0A935PYL6</accession>
<evidence type="ECO:0000313" key="2">
    <source>
        <dbReference type="Proteomes" id="UP000697998"/>
    </source>
</evidence>
<dbReference type="AlphaFoldDB" id="A0A935PYL6"/>
<proteinExistence type="predicted"/>
<gene>
    <name evidence="1" type="ORF">IPJ27_02155</name>
</gene>
<evidence type="ECO:0000313" key="1">
    <source>
        <dbReference type="EMBL" id="MBK7673650.1"/>
    </source>
</evidence>